<sequence length="145" mass="16787">MSALDTKLDELTNFIEDNLVGNVYFNDYDLDTVKALKTFINVDISLDGPCEQKTLLSAGKKAKFTQGFRVTFYLYSTELKYLSDIFKMVNNVNYLLNKRSLYPQGFRLTNKIVTPHAIVDGRLGAEFNNYIIECFFELEYIDQVY</sequence>
<keyword evidence="2" id="KW-1185">Reference proteome</keyword>
<name>A0A097END9_9GAMM</name>
<dbReference type="STRING" id="1547445.LO80_03235"/>
<accession>A0A097END9</accession>
<dbReference type="AlphaFoldDB" id="A0A097END9"/>
<dbReference type="KEGG" id="frf:LO80_03235"/>
<protein>
    <submittedName>
        <fullName evidence="1">Uncharacterized protein</fullName>
    </submittedName>
</protein>
<proteinExistence type="predicted"/>
<dbReference type="Proteomes" id="UP000029672">
    <property type="component" value="Chromosome"/>
</dbReference>
<dbReference type="EMBL" id="CP009574">
    <property type="protein sequence ID" value="AIT09081.1"/>
    <property type="molecule type" value="Genomic_DNA"/>
</dbReference>
<dbReference type="HOGENOM" id="CLU_1784015_0_0_6"/>
<evidence type="ECO:0000313" key="2">
    <source>
        <dbReference type="Proteomes" id="UP000029672"/>
    </source>
</evidence>
<reference evidence="1 2" key="1">
    <citation type="submission" date="2014-10" db="EMBL/GenBank/DDBJ databases">
        <title>Whole genome sequence of Francisella endociliophora strain FSC1006, isolated from a laboratory culture of the marine ciliate Euplotes raikovi.</title>
        <authorList>
            <person name="Granberg M."/>
            <person name="Backman S."/>
            <person name="Lundmark E."/>
            <person name="Nilsson E."/>
            <person name="Karlsson E."/>
            <person name="Thelaus J."/>
            <person name="Ohrman C."/>
            <person name="Larkeryd A."/>
            <person name="Stenberg P."/>
        </authorList>
    </citation>
    <scope>NUCLEOTIDE SEQUENCE [LARGE SCALE GENOMIC DNA]</scope>
    <source>
        <strain evidence="1 2">FSC1006</strain>
    </source>
</reference>
<dbReference type="RefSeq" id="WP_040008499.1">
    <property type="nucleotide sequence ID" value="NZ_CP009574.1"/>
</dbReference>
<organism evidence="1 2">
    <name type="scientific">Candidatus Francisella endociliophora</name>
    <dbReference type="NCBI Taxonomy" id="653937"/>
    <lineage>
        <taxon>Bacteria</taxon>
        <taxon>Pseudomonadati</taxon>
        <taxon>Pseudomonadota</taxon>
        <taxon>Gammaproteobacteria</taxon>
        <taxon>Thiotrichales</taxon>
        <taxon>Francisellaceae</taxon>
        <taxon>Francisella</taxon>
    </lineage>
</organism>
<gene>
    <name evidence="1" type="ORF">LO80_03235</name>
</gene>
<evidence type="ECO:0000313" key="1">
    <source>
        <dbReference type="EMBL" id="AIT09081.1"/>
    </source>
</evidence>